<proteinExistence type="predicted"/>
<organism evidence="2 3">
    <name type="scientific">Penicillium nordicum</name>
    <dbReference type="NCBI Taxonomy" id="229535"/>
    <lineage>
        <taxon>Eukaryota</taxon>
        <taxon>Fungi</taxon>
        <taxon>Dikarya</taxon>
        <taxon>Ascomycota</taxon>
        <taxon>Pezizomycotina</taxon>
        <taxon>Eurotiomycetes</taxon>
        <taxon>Eurotiomycetidae</taxon>
        <taxon>Eurotiales</taxon>
        <taxon>Aspergillaceae</taxon>
        <taxon>Penicillium</taxon>
    </lineage>
</organism>
<dbReference type="AlphaFoldDB" id="A0A0N0RXY4"/>
<sequence>MVHLLAHNDKFSIHFRITFSRQADFCFYILVVSGLARGQVKHGRSSETEGIYELHGVCFFSLILNVLGLSSIFYDIMLHI</sequence>
<evidence type="ECO:0000256" key="1">
    <source>
        <dbReference type="SAM" id="Phobius"/>
    </source>
</evidence>
<evidence type="ECO:0000313" key="3">
    <source>
        <dbReference type="Proteomes" id="UP000037696"/>
    </source>
</evidence>
<keyword evidence="1" id="KW-0472">Membrane</keyword>
<reference evidence="2 3" key="1">
    <citation type="submission" date="2015-08" db="EMBL/GenBank/DDBJ databases">
        <title>Genome sequencing of Penicillium nordicum.</title>
        <authorList>
            <person name="Nguyen H.D."/>
            <person name="Seifert K.A."/>
        </authorList>
    </citation>
    <scope>NUCLEOTIDE SEQUENCE [LARGE SCALE GENOMIC DNA]</scope>
    <source>
        <strain evidence="2 3">DAOMC 185683</strain>
    </source>
</reference>
<feature type="transmembrane region" description="Helical" evidence="1">
    <location>
        <begin position="54"/>
        <end position="74"/>
    </location>
</feature>
<evidence type="ECO:0000313" key="2">
    <source>
        <dbReference type="EMBL" id="KOS39253.1"/>
    </source>
</evidence>
<protein>
    <submittedName>
        <fullName evidence="2">Uncharacterized protein</fullName>
    </submittedName>
</protein>
<dbReference type="EMBL" id="LHQQ01000211">
    <property type="protein sequence ID" value="KOS39253.1"/>
    <property type="molecule type" value="Genomic_DNA"/>
</dbReference>
<gene>
    <name evidence="2" type="ORF">ACN38_g9897</name>
</gene>
<keyword evidence="1" id="KW-1133">Transmembrane helix</keyword>
<accession>A0A0N0RXY4</accession>
<keyword evidence="1" id="KW-0812">Transmembrane</keyword>
<comment type="caution">
    <text evidence="2">The sequence shown here is derived from an EMBL/GenBank/DDBJ whole genome shotgun (WGS) entry which is preliminary data.</text>
</comment>
<keyword evidence="3" id="KW-1185">Reference proteome</keyword>
<name>A0A0N0RXY4_9EURO</name>
<dbReference type="Proteomes" id="UP000037696">
    <property type="component" value="Unassembled WGS sequence"/>
</dbReference>